<accession>A0A8S3VNS7</accession>
<dbReference type="AlphaFoldDB" id="A0A8S3VNS7"/>
<gene>
    <name evidence="1" type="ORF">MEDL_68254</name>
</gene>
<proteinExistence type="predicted"/>
<comment type="caution">
    <text evidence="1">The sequence shown here is derived from an EMBL/GenBank/DDBJ whole genome shotgun (WGS) entry which is preliminary data.</text>
</comment>
<sequence length="172" mass="20349">MFNPTLLKEGQAFSLSNADIDTLCKHNATFELIPCMYPECTVFMSELLAGWIRISEYKERYTRFRFKRRNQASTEKQCFHIESVDFPNYYLIMGFLGWWVRAKFYSGNITDDDATWDIRCLKTDDELGNIFSKYLLVPRNSNLFVCVDRTNRLKGVCDNLDKSKMFIFKRVH</sequence>
<organism evidence="1 2">
    <name type="scientific">Mytilus edulis</name>
    <name type="common">Blue mussel</name>
    <dbReference type="NCBI Taxonomy" id="6550"/>
    <lineage>
        <taxon>Eukaryota</taxon>
        <taxon>Metazoa</taxon>
        <taxon>Spiralia</taxon>
        <taxon>Lophotrochozoa</taxon>
        <taxon>Mollusca</taxon>
        <taxon>Bivalvia</taxon>
        <taxon>Autobranchia</taxon>
        <taxon>Pteriomorphia</taxon>
        <taxon>Mytilida</taxon>
        <taxon>Mytiloidea</taxon>
        <taxon>Mytilidae</taxon>
        <taxon>Mytilinae</taxon>
        <taxon>Mytilus</taxon>
    </lineage>
</organism>
<dbReference type="EMBL" id="CAJPWZ010003318">
    <property type="protein sequence ID" value="CAG2256949.1"/>
    <property type="molecule type" value="Genomic_DNA"/>
</dbReference>
<evidence type="ECO:0000313" key="2">
    <source>
        <dbReference type="Proteomes" id="UP000683360"/>
    </source>
</evidence>
<dbReference type="OrthoDB" id="10498528at2759"/>
<reference evidence="1" key="1">
    <citation type="submission" date="2021-03" db="EMBL/GenBank/DDBJ databases">
        <authorList>
            <person name="Bekaert M."/>
        </authorList>
    </citation>
    <scope>NUCLEOTIDE SEQUENCE</scope>
</reference>
<name>A0A8S3VNS7_MYTED</name>
<evidence type="ECO:0000313" key="1">
    <source>
        <dbReference type="EMBL" id="CAG2256949.1"/>
    </source>
</evidence>
<keyword evidence="2" id="KW-1185">Reference proteome</keyword>
<protein>
    <submittedName>
        <fullName evidence="1">Uncharacterized protein</fullName>
    </submittedName>
</protein>
<dbReference type="Proteomes" id="UP000683360">
    <property type="component" value="Unassembled WGS sequence"/>
</dbReference>